<gene>
    <name evidence="2" type="ORF">TNCT_481201</name>
</gene>
<feature type="region of interest" description="Disordered" evidence="1">
    <location>
        <begin position="1"/>
        <end position="23"/>
    </location>
</feature>
<dbReference type="EMBL" id="BMAO01021494">
    <property type="protein sequence ID" value="GFQ74923.1"/>
    <property type="molecule type" value="Genomic_DNA"/>
</dbReference>
<comment type="caution">
    <text evidence="2">The sequence shown here is derived from an EMBL/GenBank/DDBJ whole genome shotgun (WGS) entry which is preliminary data.</text>
</comment>
<reference evidence="2" key="1">
    <citation type="submission" date="2020-07" db="EMBL/GenBank/DDBJ databases">
        <title>Multicomponent nature underlies the extraordinary mechanical properties of spider dragline silk.</title>
        <authorList>
            <person name="Kono N."/>
            <person name="Nakamura H."/>
            <person name="Mori M."/>
            <person name="Yoshida Y."/>
            <person name="Ohtoshi R."/>
            <person name="Malay A.D."/>
            <person name="Moran D.A.P."/>
            <person name="Tomita M."/>
            <person name="Numata K."/>
            <person name="Arakawa K."/>
        </authorList>
    </citation>
    <scope>NUCLEOTIDE SEQUENCE</scope>
</reference>
<evidence type="ECO:0000313" key="3">
    <source>
        <dbReference type="Proteomes" id="UP000887116"/>
    </source>
</evidence>
<evidence type="ECO:0000256" key="1">
    <source>
        <dbReference type="SAM" id="MobiDB-lite"/>
    </source>
</evidence>
<organism evidence="2 3">
    <name type="scientific">Trichonephila clavata</name>
    <name type="common">Joro spider</name>
    <name type="synonym">Nephila clavata</name>
    <dbReference type="NCBI Taxonomy" id="2740835"/>
    <lineage>
        <taxon>Eukaryota</taxon>
        <taxon>Metazoa</taxon>
        <taxon>Ecdysozoa</taxon>
        <taxon>Arthropoda</taxon>
        <taxon>Chelicerata</taxon>
        <taxon>Arachnida</taxon>
        <taxon>Araneae</taxon>
        <taxon>Araneomorphae</taxon>
        <taxon>Entelegynae</taxon>
        <taxon>Araneoidea</taxon>
        <taxon>Nephilidae</taxon>
        <taxon>Trichonephila</taxon>
    </lineage>
</organism>
<proteinExistence type="predicted"/>
<dbReference type="Proteomes" id="UP000887116">
    <property type="component" value="Unassembled WGS sequence"/>
</dbReference>
<accession>A0A8X6G5T2</accession>
<dbReference type="OrthoDB" id="6435532at2759"/>
<name>A0A8X6G5T2_TRICU</name>
<dbReference type="AlphaFoldDB" id="A0A8X6G5T2"/>
<evidence type="ECO:0000313" key="2">
    <source>
        <dbReference type="EMBL" id="GFQ74923.1"/>
    </source>
</evidence>
<feature type="compositionally biased region" description="Polar residues" evidence="1">
    <location>
        <begin position="1"/>
        <end position="12"/>
    </location>
</feature>
<sequence>MWLKQTYHTVGKSQGRHDRGLFAPGKTNNPTENIGYCDDHFNNTLLILKDKILSITGRKLALYGLLEPVHDQPELTSKNVLRETSYDVQAFRAYMAANVPRLSPDQQQALIAMSGMIGSERGGTVF</sequence>
<protein>
    <submittedName>
        <fullName evidence="2">Uncharacterized protein</fullName>
    </submittedName>
</protein>
<keyword evidence="3" id="KW-1185">Reference proteome</keyword>